<dbReference type="Proteomes" id="UP000324354">
    <property type="component" value="Chromosome"/>
</dbReference>
<gene>
    <name evidence="2" type="ORF">PFDSM3638_01240</name>
</gene>
<sequence length="923" mass="102848">MKKTSLMLIALIGLSLLSPVIAQEDIARRNYTATGGDLLYEGYMNVGDYLLIGPLMIIFKETVYDINENKWKAVFLAFDEDMNPVGPNLTVIYIPDEEKVSQLLSNVTFLRAMAETLGYNPDDPTEFAQFLQWLSTADEIEIWEAIVKTIEEHPELGIEVEDVSKPYTIPNAEPIGVNETAKIEYNGKTLYITVVQVYPNGAKVSISGPVEWRVSLVQGLLLSKIEYPGKLKPGEIFEIKVKLKNIGARKVRFVTAILSPTPIMPTLPSSQTQNDISTALPQLASQTGVLQGALYPLETMYKYIDLIEPGEEVELSFKYKVNENARPGDYPIYLSVIYFVYTSGQLLEQRTLYDSAVVTIRKDYEAHLTLKDVSVPKIVHPGEDFNLTLTFENSGGDTAKEIVGKILVSAEPSDISMLTGANILTSPFNPVTPDSFYKNFLEPGASFTKTFTLHVNEDASTGTYPIKIKIEYYSGNEDSKISQEFTLAITVVRKREAFIEIENATTIPEKVEPGSTFTLVLALKNKGEGYAKGLEVKIEPIETQIQREITKVDLSQLSSFPIPQGELLSENLQKAINQLIENLGTEESQVFLPIGEDNVKYNGIVLPNQTVVVTFRLKANSRLESNIYPVKLRLRYVTSPDDKLIEDDRVVGVEVTGMERIIISKVLTSPSRVLPGYADVVVSFSVENVGSGEARYVILTPEPRYPFSLSETSDKIINAGTLRQGDSYQASFKVDVDKNAKPGEYKIPILVTYKDPTGTYRNITLYVPIIIEEKPNIIIENVTFNPEPVQGRDVNVYVTLKNIGGEKAENVIIEGVVKSSQPFSIIKRTDYVGNLHPNQTGQGVITLSISRNAIPKDYIIQIRIRAVGDREKGDDNVYTFEYSISIPVKENTETQSRLRLLATISGILAITIAVFIYLKRRSK</sequence>
<proteinExistence type="predicted"/>
<feature type="transmembrane region" description="Helical" evidence="1">
    <location>
        <begin position="898"/>
        <end position="918"/>
    </location>
</feature>
<dbReference type="PANTHER" id="PTHR35902">
    <property type="entry name" value="S-LAYER DOMAIN-LIKE PROTEIN-RELATED"/>
    <property type="match status" value="1"/>
</dbReference>
<evidence type="ECO:0000313" key="3">
    <source>
        <dbReference type="Proteomes" id="UP000324354"/>
    </source>
</evidence>
<dbReference type="PANTHER" id="PTHR35902:SF3">
    <property type="entry name" value="NPCBM-ASSOCIATED, NEW3 DOMAIN OF ALPHA-GALACTOSIDASE"/>
    <property type="match status" value="1"/>
</dbReference>
<name>A0A5C0XN44_PYRFU</name>
<dbReference type="GeneID" id="41712051"/>
<evidence type="ECO:0000313" key="2">
    <source>
        <dbReference type="EMBL" id="QEK77981.1"/>
    </source>
</evidence>
<reference evidence="2 3" key="1">
    <citation type="submission" date="2017-08" db="EMBL/GenBank/DDBJ databases">
        <title>Resequencing and Reannotation of the genome of Pyrococcus furiosus type strain DSM3638.</title>
        <authorList>
            <person name="Reichelt R.M."/>
            <person name="Bunk B."/>
        </authorList>
    </citation>
    <scope>NUCLEOTIDE SEQUENCE [LARGE SCALE GENOMIC DNA]</scope>
    <source>
        <strain evidence="2 3">DSM 3638</strain>
    </source>
</reference>
<protein>
    <recommendedName>
        <fullName evidence="4">S-layer protein</fullName>
    </recommendedName>
</protein>
<keyword evidence="1" id="KW-0812">Transmembrane</keyword>
<keyword evidence="1" id="KW-0472">Membrane</keyword>
<dbReference type="OrthoDB" id="56770at2157"/>
<dbReference type="InterPro" id="IPR013783">
    <property type="entry name" value="Ig-like_fold"/>
</dbReference>
<dbReference type="RefSeq" id="WP_011011376.1">
    <property type="nucleotide sequence ID" value="NC_003413.1"/>
</dbReference>
<organism evidence="2 3">
    <name type="scientific">Pyrococcus furiosus (strain ATCC 43587 / DSM 3638 / JCM 8422 / Vc1)</name>
    <dbReference type="NCBI Taxonomy" id="186497"/>
    <lineage>
        <taxon>Archaea</taxon>
        <taxon>Methanobacteriati</taxon>
        <taxon>Methanobacteriota</taxon>
        <taxon>Thermococci</taxon>
        <taxon>Thermococcales</taxon>
        <taxon>Thermococcaceae</taxon>
        <taxon>Pyrococcus</taxon>
    </lineage>
</organism>
<evidence type="ECO:0000256" key="1">
    <source>
        <dbReference type="SAM" id="Phobius"/>
    </source>
</evidence>
<dbReference type="Gene3D" id="2.60.40.10">
    <property type="entry name" value="Immunoglobulins"/>
    <property type="match status" value="2"/>
</dbReference>
<accession>A0A5C0XN44</accession>
<keyword evidence="1" id="KW-1133">Transmembrane helix</keyword>
<dbReference type="EMBL" id="CP023154">
    <property type="protein sequence ID" value="QEK77981.1"/>
    <property type="molecule type" value="Genomic_DNA"/>
</dbReference>
<dbReference type="AlphaFoldDB" id="A0A5C0XN44"/>
<dbReference type="GeneID" id="13302057"/>
<evidence type="ECO:0008006" key="4">
    <source>
        <dbReference type="Google" id="ProtNLM"/>
    </source>
</evidence>